<dbReference type="Proteomes" id="UP000046393">
    <property type="component" value="Unplaced"/>
</dbReference>
<keyword evidence="1" id="KW-1185">Reference proteome</keyword>
<dbReference type="WBParaSite" id="SMUV_0000965601-mRNA-1">
    <property type="protein sequence ID" value="SMUV_0000965601-mRNA-1"/>
    <property type="gene ID" value="SMUV_0000965601"/>
</dbReference>
<name>A0A0N5AXH8_9BILA</name>
<sequence>MLRVYEERGCWVHDGDDDVPWFYAIPSLSSSYYHCRLSRICCYCNKKATWCTVVFVKIVVRCIACHTGSRNTVDRHSKEKVEELRGNFERLLISLHWALLMLVNGGFKWLSRRKEENVRICHVQRRHNLKFLLIPEAD</sequence>
<proteinExistence type="predicted"/>
<accession>A0A0N5AXH8</accession>
<organism evidence="1 2">
    <name type="scientific">Syphacia muris</name>
    <dbReference type="NCBI Taxonomy" id="451379"/>
    <lineage>
        <taxon>Eukaryota</taxon>
        <taxon>Metazoa</taxon>
        <taxon>Ecdysozoa</taxon>
        <taxon>Nematoda</taxon>
        <taxon>Chromadorea</taxon>
        <taxon>Rhabditida</taxon>
        <taxon>Spirurina</taxon>
        <taxon>Oxyuridomorpha</taxon>
        <taxon>Oxyuroidea</taxon>
        <taxon>Oxyuridae</taxon>
        <taxon>Syphacia</taxon>
    </lineage>
</organism>
<evidence type="ECO:0000313" key="2">
    <source>
        <dbReference type="WBParaSite" id="SMUV_0000965601-mRNA-1"/>
    </source>
</evidence>
<reference evidence="2" key="1">
    <citation type="submission" date="2017-02" db="UniProtKB">
        <authorList>
            <consortium name="WormBaseParasite"/>
        </authorList>
    </citation>
    <scope>IDENTIFICATION</scope>
</reference>
<protein>
    <submittedName>
        <fullName evidence="2">Transmembrane protein</fullName>
    </submittedName>
</protein>
<dbReference type="AlphaFoldDB" id="A0A0N5AXH8"/>
<evidence type="ECO:0000313" key="1">
    <source>
        <dbReference type="Proteomes" id="UP000046393"/>
    </source>
</evidence>